<keyword evidence="1" id="KW-1133">Transmembrane helix</keyword>
<evidence type="ECO:0008006" key="4">
    <source>
        <dbReference type="Google" id="ProtNLM"/>
    </source>
</evidence>
<comment type="caution">
    <text evidence="2">The sequence shown here is derived from an EMBL/GenBank/DDBJ whole genome shotgun (WGS) entry which is preliminary data.</text>
</comment>
<evidence type="ECO:0000313" key="3">
    <source>
        <dbReference type="Proteomes" id="UP000034952"/>
    </source>
</evidence>
<evidence type="ECO:0000313" key="2">
    <source>
        <dbReference type="EMBL" id="KKP66816.1"/>
    </source>
</evidence>
<gene>
    <name evidence="2" type="ORF">UR64_C0002G0032</name>
</gene>
<sequence>MKTKNRKINNGGYAILFTVVIVGIITAITIGLSTSAYKQAILSSVARDSTTAFYQADIGSECALYAEKVQVLDPNNTNTTFTCAGTTLDFNSPSANQYTLYPQDETSLSKCFRIDVNKDISLGPISTEIVTRGYNKCKKDNIRTVERGIKITY</sequence>
<protein>
    <recommendedName>
        <fullName evidence="4">Type 4 fimbrial biogenesis protein PilX N-terminal domain-containing protein</fullName>
    </recommendedName>
</protein>
<accession>A0A0G0BSW8</accession>
<name>A0A0G0BSW8_9BACT</name>
<evidence type="ECO:0000256" key="1">
    <source>
        <dbReference type="SAM" id="Phobius"/>
    </source>
</evidence>
<keyword evidence="1" id="KW-0472">Membrane</keyword>
<organism evidence="2 3">
    <name type="scientific">Candidatus Nomurabacteria bacterium GW2011_GWE1_35_16</name>
    <dbReference type="NCBI Taxonomy" id="1618761"/>
    <lineage>
        <taxon>Bacteria</taxon>
        <taxon>Candidatus Nomuraibacteriota</taxon>
    </lineage>
</organism>
<dbReference type="AlphaFoldDB" id="A0A0G0BSW8"/>
<keyword evidence="1" id="KW-0812">Transmembrane</keyword>
<feature type="transmembrane region" description="Helical" evidence="1">
    <location>
        <begin position="12"/>
        <end position="32"/>
    </location>
</feature>
<reference evidence="2 3" key="1">
    <citation type="journal article" date="2015" name="Nature">
        <title>rRNA introns, odd ribosomes, and small enigmatic genomes across a large radiation of phyla.</title>
        <authorList>
            <person name="Brown C.T."/>
            <person name="Hug L.A."/>
            <person name="Thomas B.C."/>
            <person name="Sharon I."/>
            <person name="Castelle C.J."/>
            <person name="Singh A."/>
            <person name="Wilkins M.J."/>
            <person name="Williams K.H."/>
            <person name="Banfield J.F."/>
        </authorList>
    </citation>
    <scope>NUCLEOTIDE SEQUENCE [LARGE SCALE GENOMIC DNA]</scope>
</reference>
<dbReference type="EMBL" id="LBPY01000002">
    <property type="protein sequence ID" value="KKP66816.1"/>
    <property type="molecule type" value="Genomic_DNA"/>
</dbReference>
<dbReference type="Proteomes" id="UP000034952">
    <property type="component" value="Unassembled WGS sequence"/>
</dbReference>
<proteinExistence type="predicted"/>